<proteinExistence type="predicted"/>
<keyword evidence="4" id="KW-1185">Reference proteome</keyword>
<dbReference type="EMBL" id="CP103416">
    <property type="protein sequence ID" value="UVW33771.1"/>
    <property type="molecule type" value="Genomic_DNA"/>
</dbReference>
<evidence type="ECO:0000313" key="4">
    <source>
        <dbReference type="Proteomes" id="UP001059934"/>
    </source>
</evidence>
<organism evidence="3 4">
    <name type="scientific">SAR92 clade bacterium H455</name>
    <dbReference type="NCBI Taxonomy" id="2974818"/>
    <lineage>
        <taxon>Bacteria</taxon>
        <taxon>Pseudomonadati</taxon>
        <taxon>Pseudomonadota</taxon>
        <taxon>Gammaproteobacteria</taxon>
        <taxon>Cellvibrionales</taxon>
        <taxon>Porticoccaceae</taxon>
        <taxon>SAR92 clade</taxon>
    </lineage>
</organism>
<evidence type="ECO:0000259" key="2">
    <source>
        <dbReference type="Pfam" id="PF00857"/>
    </source>
</evidence>
<dbReference type="Proteomes" id="UP001059934">
    <property type="component" value="Chromosome"/>
</dbReference>
<sequence>MAMTSNNLQQNALGLTAKPALLLVDMINGFTDLSCALGSDCPEVVAANVQLLEAFRALGLPVFFTTVVYHSDQQAKVFRQKVPALNLLQPDSHWVKVDSALEPADGEPVIEKQWASAFFDTDLDQQLSAVGVDSLVVTGLTTSGCVRASAVDALQNDYQVVIAEEAVGDRNPEAHRANLFDLNAKYADVLPVAQVLSQLTALCGDKG</sequence>
<evidence type="ECO:0000313" key="3">
    <source>
        <dbReference type="EMBL" id="UVW33771.1"/>
    </source>
</evidence>
<evidence type="ECO:0000256" key="1">
    <source>
        <dbReference type="ARBA" id="ARBA00022801"/>
    </source>
</evidence>
<dbReference type="PANTHER" id="PTHR43540:SF1">
    <property type="entry name" value="ISOCHORISMATASE HYDROLASE"/>
    <property type="match status" value="1"/>
</dbReference>
<dbReference type="SUPFAM" id="SSF52499">
    <property type="entry name" value="Isochorismatase-like hydrolases"/>
    <property type="match status" value="1"/>
</dbReference>
<accession>A0ABY5TKW8</accession>
<name>A0ABY5TKW8_9GAMM</name>
<dbReference type="PANTHER" id="PTHR43540">
    <property type="entry name" value="PEROXYUREIDOACRYLATE/UREIDOACRYLATE AMIDOHYDROLASE-RELATED"/>
    <property type="match status" value="1"/>
</dbReference>
<dbReference type="Gene3D" id="3.40.50.850">
    <property type="entry name" value="Isochorismatase-like"/>
    <property type="match status" value="1"/>
</dbReference>
<keyword evidence="1" id="KW-0378">Hydrolase</keyword>
<dbReference type="InterPro" id="IPR050272">
    <property type="entry name" value="Isochorismatase-like_hydrls"/>
</dbReference>
<gene>
    <name evidence="3" type="ORF">NYF23_06880</name>
</gene>
<protein>
    <submittedName>
        <fullName evidence="3">Isochorismatase family protein</fullName>
    </submittedName>
</protein>
<feature type="domain" description="Isochorismatase-like" evidence="2">
    <location>
        <begin position="20"/>
        <end position="193"/>
    </location>
</feature>
<dbReference type="InterPro" id="IPR036380">
    <property type="entry name" value="Isochorismatase-like_sf"/>
</dbReference>
<dbReference type="Pfam" id="PF00857">
    <property type="entry name" value="Isochorismatase"/>
    <property type="match status" value="1"/>
</dbReference>
<dbReference type="InterPro" id="IPR000868">
    <property type="entry name" value="Isochorismatase-like_dom"/>
</dbReference>
<reference evidence="3" key="1">
    <citation type="submission" date="2022-08" db="EMBL/GenBank/DDBJ databases">
        <title>Catabolic pathway analysis in culturable SAR92 clade bacteria reveals their overlooked roles in DMSP degradation in coastal seas.</title>
        <authorList>
            <person name="He X."/>
            <person name="Zhang X."/>
            <person name="Zhang Y."/>
        </authorList>
    </citation>
    <scope>NUCLEOTIDE SEQUENCE</scope>
    <source>
        <strain evidence="3">H455</strain>
    </source>
</reference>